<dbReference type="PANTHER" id="PTHR10824">
    <property type="entry name" value="ACYL-COENZYME A THIOESTERASE-RELATED"/>
    <property type="match status" value="1"/>
</dbReference>
<gene>
    <name evidence="2" type="ORF">SPARVUS_LOCUS13842474</name>
</gene>
<keyword evidence="3" id="KW-1185">Reference proteome</keyword>
<evidence type="ECO:0000313" key="3">
    <source>
        <dbReference type="Proteomes" id="UP001162483"/>
    </source>
</evidence>
<evidence type="ECO:0000259" key="1">
    <source>
        <dbReference type="Pfam" id="PF08840"/>
    </source>
</evidence>
<proteinExistence type="predicted"/>
<feature type="domain" description="BAAT/Acyl-CoA thioester hydrolase C-terminal" evidence="1">
    <location>
        <begin position="1"/>
        <end position="117"/>
    </location>
</feature>
<sequence length="155" mass="17326">MTSFLKGITAAAVVNGSVANIGADLHYKDITLPAIGFNRQKIKFPQPGVGDIRDIMDNPLEEPNRQSLIPVGRADCKFLFIVGEDDRNWRATFMPRLPAKFWKSKGKKNQRLCTMPKLDITLSRLTSPCVKLPCIKLLVFHAFGAGNQKHTILHK</sequence>
<dbReference type="Gene3D" id="3.40.50.1820">
    <property type="entry name" value="alpha/beta hydrolase"/>
    <property type="match status" value="1"/>
</dbReference>
<evidence type="ECO:0000313" key="2">
    <source>
        <dbReference type="EMBL" id="CAI9606788.1"/>
    </source>
</evidence>
<dbReference type="InterPro" id="IPR029058">
    <property type="entry name" value="AB_hydrolase_fold"/>
</dbReference>
<reference evidence="2" key="1">
    <citation type="submission" date="2023-05" db="EMBL/GenBank/DDBJ databases">
        <authorList>
            <person name="Stuckert A."/>
        </authorList>
    </citation>
    <scope>NUCLEOTIDE SEQUENCE</scope>
</reference>
<organism evidence="2 3">
    <name type="scientific">Staurois parvus</name>
    <dbReference type="NCBI Taxonomy" id="386267"/>
    <lineage>
        <taxon>Eukaryota</taxon>
        <taxon>Metazoa</taxon>
        <taxon>Chordata</taxon>
        <taxon>Craniata</taxon>
        <taxon>Vertebrata</taxon>
        <taxon>Euteleostomi</taxon>
        <taxon>Amphibia</taxon>
        <taxon>Batrachia</taxon>
        <taxon>Anura</taxon>
        <taxon>Neobatrachia</taxon>
        <taxon>Ranoidea</taxon>
        <taxon>Ranidae</taxon>
        <taxon>Staurois</taxon>
    </lineage>
</organism>
<name>A0ABN9GDT3_9NEOB</name>
<dbReference type="EMBL" id="CATNWA010018341">
    <property type="protein sequence ID" value="CAI9606788.1"/>
    <property type="molecule type" value="Genomic_DNA"/>
</dbReference>
<dbReference type="InterPro" id="IPR014940">
    <property type="entry name" value="BAAT_C"/>
</dbReference>
<dbReference type="PANTHER" id="PTHR10824:SF17">
    <property type="entry name" value="ACYL-COENZYME A THIOESTERASE 6"/>
    <property type="match status" value="1"/>
</dbReference>
<comment type="caution">
    <text evidence="2">The sequence shown here is derived from an EMBL/GenBank/DDBJ whole genome shotgun (WGS) entry which is preliminary data.</text>
</comment>
<accession>A0ABN9GDT3</accession>
<dbReference type="Pfam" id="PF08840">
    <property type="entry name" value="BAAT_C"/>
    <property type="match status" value="1"/>
</dbReference>
<dbReference type="Proteomes" id="UP001162483">
    <property type="component" value="Unassembled WGS sequence"/>
</dbReference>
<protein>
    <recommendedName>
        <fullName evidence="1">BAAT/Acyl-CoA thioester hydrolase C-terminal domain-containing protein</fullName>
    </recommendedName>
</protein>